<proteinExistence type="predicted"/>
<gene>
    <name evidence="2" type="ORF">QBC34DRAFT_65872</name>
</gene>
<keyword evidence="1" id="KW-0472">Membrane</keyword>
<dbReference type="Proteomes" id="UP001321760">
    <property type="component" value="Unassembled WGS sequence"/>
</dbReference>
<feature type="transmembrane region" description="Helical" evidence="1">
    <location>
        <begin position="93"/>
        <end position="115"/>
    </location>
</feature>
<feature type="transmembrane region" description="Helical" evidence="1">
    <location>
        <begin position="153"/>
        <end position="176"/>
    </location>
</feature>
<dbReference type="PANTHER" id="PTHR12242">
    <property type="entry name" value="OS02G0130600 PROTEIN-RELATED"/>
    <property type="match status" value="1"/>
</dbReference>
<keyword evidence="1" id="KW-0812">Transmembrane</keyword>
<keyword evidence="3" id="KW-1185">Reference proteome</keyword>
<comment type="caution">
    <text evidence="2">The sequence shown here is derived from an EMBL/GenBank/DDBJ whole genome shotgun (WGS) entry which is preliminary data.</text>
</comment>
<feature type="transmembrane region" description="Helical" evidence="1">
    <location>
        <begin position="216"/>
        <end position="240"/>
    </location>
</feature>
<dbReference type="EMBL" id="MU865931">
    <property type="protein sequence ID" value="KAK4450809.1"/>
    <property type="molecule type" value="Genomic_DNA"/>
</dbReference>
<reference evidence="2" key="2">
    <citation type="submission" date="2023-05" db="EMBL/GenBank/DDBJ databases">
        <authorList>
            <consortium name="Lawrence Berkeley National Laboratory"/>
            <person name="Steindorff A."/>
            <person name="Hensen N."/>
            <person name="Bonometti L."/>
            <person name="Westerberg I."/>
            <person name="Brannstrom I.O."/>
            <person name="Guillou S."/>
            <person name="Cros-Aarteil S."/>
            <person name="Calhoun S."/>
            <person name="Haridas S."/>
            <person name="Kuo A."/>
            <person name="Mondo S."/>
            <person name="Pangilinan J."/>
            <person name="Riley R."/>
            <person name="Labutti K."/>
            <person name="Andreopoulos B."/>
            <person name="Lipzen A."/>
            <person name="Chen C."/>
            <person name="Yanf M."/>
            <person name="Daum C."/>
            <person name="Ng V."/>
            <person name="Clum A."/>
            <person name="Ohm R."/>
            <person name="Martin F."/>
            <person name="Silar P."/>
            <person name="Natvig D."/>
            <person name="Lalanne C."/>
            <person name="Gautier V."/>
            <person name="Ament-Velasquez S.L."/>
            <person name="Kruys A."/>
            <person name="Hutchinson M.I."/>
            <person name="Powell A.J."/>
            <person name="Barry K."/>
            <person name="Miller A.N."/>
            <person name="Grigoriev I.V."/>
            <person name="Debuchy R."/>
            <person name="Gladieux P."/>
            <person name="Thoren M.H."/>
            <person name="Johannesson H."/>
        </authorList>
    </citation>
    <scope>NUCLEOTIDE SEQUENCE</scope>
    <source>
        <strain evidence="2">PSN243</strain>
    </source>
</reference>
<dbReference type="GO" id="GO:0016020">
    <property type="term" value="C:membrane"/>
    <property type="evidence" value="ECO:0007669"/>
    <property type="project" value="TreeGrafter"/>
</dbReference>
<evidence type="ECO:0000313" key="3">
    <source>
        <dbReference type="Proteomes" id="UP001321760"/>
    </source>
</evidence>
<dbReference type="AlphaFoldDB" id="A0AAV9GS02"/>
<organism evidence="2 3">
    <name type="scientific">Podospora aff. communis PSN243</name>
    <dbReference type="NCBI Taxonomy" id="3040156"/>
    <lineage>
        <taxon>Eukaryota</taxon>
        <taxon>Fungi</taxon>
        <taxon>Dikarya</taxon>
        <taxon>Ascomycota</taxon>
        <taxon>Pezizomycotina</taxon>
        <taxon>Sordariomycetes</taxon>
        <taxon>Sordariomycetidae</taxon>
        <taxon>Sordariales</taxon>
        <taxon>Podosporaceae</taxon>
        <taxon>Podospora</taxon>
    </lineage>
</organism>
<sequence length="363" mass="41777">MSAPTPSTPLLQANTLPLHSGYAQAQDHKPIFLRVCHSPWSFISQSALVHIRATIVLYLSVLAVMLSHYKNKFELHVLDEGKGEDGEWNPWKILFQFSTFAFSLLWLYHVIAFCWTFTHLYYPDPDENDDRWEYRLLQKMSPPRQTPYSRKRFFFSLFYSVVHVVAFMNAFIYWTVLVPKGHGHFPKGDGEGGNKGGDKGEEHLTSSTDEFFGHGWFQPFCLINLWCVTALLAFIEIIYLNSVKRQVPVLSHVFSIIAVLLCYLGWASFGHWLTGEYPFFWMDREVMGYTETVAAYSVGFLGLGPTFFILMYGLIGMRETVTKKAGPVQPQRFDPAQFTQDVADQVAQDVREGFQRTAEQQQY</sequence>
<evidence type="ECO:0000256" key="1">
    <source>
        <dbReference type="SAM" id="Phobius"/>
    </source>
</evidence>
<feature type="transmembrane region" description="Helical" evidence="1">
    <location>
        <begin position="252"/>
        <end position="273"/>
    </location>
</feature>
<name>A0AAV9GS02_9PEZI</name>
<protein>
    <submittedName>
        <fullName evidence="2">Uncharacterized protein</fullName>
    </submittedName>
</protein>
<keyword evidence="1" id="KW-1133">Transmembrane helix</keyword>
<accession>A0AAV9GS02</accession>
<feature type="transmembrane region" description="Helical" evidence="1">
    <location>
        <begin position="49"/>
        <end position="69"/>
    </location>
</feature>
<feature type="transmembrane region" description="Helical" evidence="1">
    <location>
        <begin position="293"/>
        <end position="315"/>
    </location>
</feature>
<reference evidence="2" key="1">
    <citation type="journal article" date="2023" name="Mol. Phylogenet. Evol.">
        <title>Genome-scale phylogeny and comparative genomics of the fungal order Sordariales.</title>
        <authorList>
            <person name="Hensen N."/>
            <person name="Bonometti L."/>
            <person name="Westerberg I."/>
            <person name="Brannstrom I.O."/>
            <person name="Guillou S."/>
            <person name="Cros-Aarteil S."/>
            <person name="Calhoun S."/>
            <person name="Haridas S."/>
            <person name="Kuo A."/>
            <person name="Mondo S."/>
            <person name="Pangilinan J."/>
            <person name="Riley R."/>
            <person name="LaButti K."/>
            <person name="Andreopoulos B."/>
            <person name="Lipzen A."/>
            <person name="Chen C."/>
            <person name="Yan M."/>
            <person name="Daum C."/>
            <person name="Ng V."/>
            <person name="Clum A."/>
            <person name="Steindorff A."/>
            <person name="Ohm R.A."/>
            <person name="Martin F."/>
            <person name="Silar P."/>
            <person name="Natvig D.O."/>
            <person name="Lalanne C."/>
            <person name="Gautier V."/>
            <person name="Ament-Velasquez S.L."/>
            <person name="Kruys A."/>
            <person name="Hutchinson M.I."/>
            <person name="Powell A.J."/>
            <person name="Barry K."/>
            <person name="Miller A.N."/>
            <person name="Grigoriev I.V."/>
            <person name="Debuchy R."/>
            <person name="Gladieux P."/>
            <person name="Hiltunen Thoren M."/>
            <person name="Johannesson H."/>
        </authorList>
    </citation>
    <scope>NUCLEOTIDE SEQUENCE</scope>
    <source>
        <strain evidence="2">PSN243</strain>
    </source>
</reference>
<dbReference type="PANTHER" id="PTHR12242:SF1">
    <property type="entry name" value="MYND-TYPE DOMAIN-CONTAINING PROTEIN"/>
    <property type="match status" value="1"/>
</dbReference>
<evidence type="ECO:0000313" key="2">
    <source>
        <dbReference type="EMBL" id="KAK4450809.1"/>
    </source>
</evidence>